<comment type="caution">
    <text evidence="2">The sequence shown here is derived from an EMBL/GenBank/DDBJ whole genome shotgun (WGS) entry which is preliminary data.</text>
</comment>
<evidence type="ECO:0000256" key="1">
    <source>
        <dbReference type="SAM" id="MobiDB-lite"/>
    </source>
</evidence>
<gene>
    <name evidence="2" type="ORF">O181_031033</name>
</gene>
<dbReference type="EMBL" id="AVOT02011021">
    <property type="protein sequence ID" value="MBW0491318.1"/>
    <property type="molecule type" value="Genomic_DNA"/>
</dbReference>
<evidence type="ECO:0000313" key="2">
    <source>
        <dbReference type="EMBL" id="MBW0491318.1"/>
    </source>
</evidence>
<evidence type="ECO:0000313" key="3">
    <source>
        <dbReference type="Proteomes" id="UP000765509"/>
    </source>
</evidence>
<reference evidence="2" key="1">
    <citation type="submission" date="2021-03" db="EMBL/GenBank/DDBJ databases">
        <title>Draft genome sequence of rust myrtle Austropuccinia psidii MF-1, a brazilian biotype.</title>
        <authorList>
            <person name="Quecine M.C."/>
            <person name="Pachon D.M.R."/>
            <person name="Bonatelli M.L."/>
            <person name="Correr F.H."/>
            <person name="Franceschini L.M."/>
            <person name="Leite T.F."/>
            <person name="Margarido G.R.A."/>
            <person name="Almeida C.A."/>
            <person name="Ferrarezi J.A."/>
            <person name="Labate C.A."/>
        </authorList>
    </citation>
    <scope>NUCLEOTIDE SEQUENCE</scope>
    <source>
        <strain evidence="2">MF-1</strain>
    </source>
</reference>
<dbReference type="AlphaFoldDB" id="A0A9Q3H481"/>
<proteinExistence type="predicted"/>
<sequence length="115" mass="12324">MGISYIPHRLTEVMNPLVFRSSSSSPTQPPAKKFHSNLIPSTPRNFQPFPSSVPSSVHHPSPKSFTNSTAQAITSPQPPSITTCGQHQPKKRESITFAIPSFPSVSKSGALASQG</sequence>
<feature type="compositionally biased region" description="Low complexity" evidence="1">
    <location>
        <begin position="48"/>
        <end position="65"/>
    </location>
</feature>
<organism evidence="2 3">
    <name type="scientific">Austropuccinia psidii MF-1</name>
    <dbReference type="NCBI Taxonomy" id="1389203"/>
    <lineage>
        <taxon>Eukaryota</taxon>
        <taxon>Fungi</taxon>
        <taxon>Dikarya</taxon>
        <taxon>Basidiomycota</taxon>
        <taxon>Pucciniomycotina</taxon>
        <taxon>Pucciniomycetes</taxon>
        <taxon>Pucciniales</taxon>
        <taxon>Sphaerophragmiaceae</taxon>
        <taxon>Austropuccinia</taxon>
    </lineage>
</organism>
<name>A0A9Q3H481_9BASI</name>
<accession>A0A9Q3H481</accession>
<feature type="compositionally biased region" description="Polar residues" evidence="1">
    <location>
        <begin position="66"/>
        <end position="86"/>
    </location>
</feature>
<feature type="region of interest" description="Disordered" evidence="1">
    <location>
        <begin position="21"/>
        <end position="91"/>
    </location>
</feature>
<dbReference type="Proteomes" id="UP000765509">
    <property type="component" value="Unassembled WGS sequence"/>
</dbReference>
<keyword evidence="3" id="KW-1185">Reference proteome</keyword>
<protein>
    <submittedName>
        <fullName evidence="2">Uncharacterized protein</fullName>
    </submittedName>
</protein>